<dbReference type="InterPro" id="IPR046530">
    <property type="entry name" value="BIM1-like_dom"/>
</dbReference>
<dbReference type="PANTHER" id="PTHR34992:SF1">
    <property type="entry name" value="COPPER ACQUISITION FACTOR BIM1-LIKE DOMAIN-CONTAINING PROTEIN"/>
    <property type="match status" value="1"/>
</dbReference>
<dbReference type="PANTHER" id="PTHR34992">
    <property type="entry name" value="HYPHAL ANASTAMOSIS-7 PROTEIN"/>
    <property type="match status" value="1"/>
</dbReference>
<evidence type="ECO:0000256" key="6">
    <source>
        <dbReference type="ARBA" id="ARBA00023180"/>
    </source>
</evidence>
<evidence type="ECO:0000313" key="11">
    <source>
        <dbReference type="Proteomes" id="UP000285405"/>
    </source>
</evidence>
<evidence type="ECO:0000256" key="7">
    <source>
        <dbReference type="ARBA" id="ARBA00023288"/>
    </source>
</evidence>
<dbReference type="AlphaFoldDB" id="A0A420HDJ7"/>
<evidence type="ECO:0000256" key="1">
    <source>
        <dbReference type="ARBA" id="ARBA00004609"/>
    </source>
</evidence>
<evidence type="ECO:0000256" key="2">
    <source>
        <dbReference type="ARBA" id="ARBA00022475"/>
    </source>
</evidence>
<reference evidence="10 11" key="1">
    <citation type="journal article" date="2018" name="BMC Genomics">
        <title>Comparative genome analyses reveal sequence features reflecting distinct modes of host-adaptation between dicot and monocot powdery mildew.</title>
        <authorList>
            <person name="Wu Y."/>
            <person name="Ma X."/>
            <person name="Pan Z."/>
            <person name="Kale S.D."/>
            <person name="Song Y."/>
            <person name="King H."/>
            <person name="Zhang Q."/>
            <person name="Presley C."/>
            <person name="Deng X."/>
            <person name="Wei C.I."/>
            <person name="Xiao S."/>
        </authorList>
    </citation>
    <scope>NUCLEOTIDE SEQUENCE [LARGE SCALE GENOMIC DNA]</scope>
    <source>
        <strain evidence="10">UCSC1</strain>
    </source>
</reference>
<comment type="caution">
    <text evidence="10">The sequence shown here is derived from an EMBL/GenBank/DDBJ whole genome shotgun (WGS) entry which is preliminary data.</text>
</comment>
<name>A0A420HDJ7_9PEZI</name>
<dbReference type="GO" id="GO:0098552">
    <property type="term" value="C:side of membrane"/>
    <property type="evidence" value="ECO:0007669"/>
    <property type="project" value="UniProtKB-KW"/>
</dbReference>
<dbReference type="GO" id="GO:0005886">
    <property type="term" value="C:plasma membrane"/>
    <property type="evidence" value="ECO:0007669"/>
    <property type="project" value="UniProtKB-SubCell"/>
</dbReference>
<dbReference type="EMBL" id="MCBR01020321">
    <property type="protein sequence ID" value="RKF55511.1"/>
    <property type="molecule type" value="Genomic_DNA"/>
</dbReference>
<dbReference type="Pfam" id="PF20238">
    <property type="entry name" value="BIM1-like_dom"/>
    <property type="match status" value="1"/>
</dbReference>
<dbReference type="OrthoDB" id="2146436at2759"/>
<keyword evidence="5" id="KW-0472">Membrane</keyword>
<organism evidence="10 11">
    <name type="scientific">Golovinomyces cichoracearum</name>
    <dbReference type="NCBI Taxonomy" id="62708"/>
    <lineage>
        <taxon>Eukaryota</taxon>
        <taxon>Fungi</taxon>
        <taxon>Dikarya</taxon>
        <taxon>Ascomycota</taxon>
        <taxon>Pezizomycotina</taxon>
        <taxon>Leotiomycetes</taxon>
        <taxon>Erysiphales</taxon>
        <taxon>Erysiphaceae</taxon>
        <taxon>Golovinomyces</taxon>
    </lineage>
</organism>
<dbReference type="CDD" id="cd21176">
    <property type="entry name" value="LPMO_auxiliary-like"/>
    <property type="match status" value="1"/>
</dbReference>
<dbReference type="Proteomes" id="UP000285405">
    <property type="component" value="Unassembled WGS sequence"/>
</dbReference>
<gene>
    <name evidence="10" type="ORF">GcC1_203019</name>
</gene>
<evidence type="ECO:0000313" key="10">
    <source>
        <dbReference type="EMBL" id="RKF55511.1"/>
    </source>
</evidence>
<keyword evidence="7" id="KW-0449">Lipoprotein</keyword>
<sequence>MSLKFPFLSILVFTFYSIVTSHFTLEYPESRGLNEDEQDQFPCGGQNTISNQRTLYPLTGGAISLVMDHPSSNVQVLIAFESEPTTSFNTVLRPTFKQYGMGNFCMTNINLPSSLHVSEGTNATIQIITNGDPDGGLYQCADITFGISAFDFEVCQNSTGVTTSKADFRGNANETSEAGQKSQKSGAIHSWPTCLSYTILAAILTCAKILFQ</sequence>
<evidence type="ECO:0000256" key="5">
    <source>
        <dbReference type="ARBA" id="ARBA00023136"/>
    </source>
</evidence>
<evidence type="ECO:0000259" key="9">
    <source>
        <dbReference type="Pfam" id="PF20238"/>
    </source>
</evidence>
<comment type="subcellular location">
    <subcellularLocation>
        <location evidence="1">Cell membrane</location>
        <topology evidence="1">Lipid-anchor</topology>
        <topology evidence="1">GPI-anchor</topology>
    </subcellularLocation>
</comment>
<proteinExistence type="predicted"/>
<feature type="signal peptide" evidence="8">
    <location>
        <begin position="1"/>
        <end position="21"/>
    </location>
</feature>
<feature type="domain" description="Copper acquisition factor BIM1-like" evidence="9">
    <location>
        <begin position="21"/>
        <end position="160"/>
    </location>
</feature>
<evidence type="ECO:0000256" key="3">
    <source>
        <dbReference type="ARBA" id="ARBA00022622"/>
    </source>
</evidence>
<dbReference type="InterPro" id="IPR046936">
    <property type="entry name" value="BIM1-like"/>
</dbReference>
<accession>A0A420HDJ7</accession>
<evidence type="ECO:0000256" key="8">
    <source>
        <dbReference type="SAM" id="SignalP"/>
    </source>
</evidence>
<protein>
    <recommendedName>
        <fullName evidence="9">Copper acquisition factor BIM1-like domain-containing protein</fullName>
    </recommendedName>
</protein>
<keyword evidence="4 8" id="KW-0732">Signal</keyword>
<evidence type="ECO:0000256" key="4">
    <source>
        <dbReference type="ARBA" id="ARBA00022729"/>
    </source>
</evidence>
<keyword evidence="2" id="KW-1003">Cell membrane</keyword>
<feature type="chain" id="PRO_5019409908" description="Copper acquisition factor BIM1-like domain-containing protein" evidence="8">
    <location>
        <begin position="22"/>
        <end position="212"/>
    </location>
</feature>
<keyword evidence="3" id="KW-0336">GPI-anchor</keyword>
<keyword evidence="6" id="KW-0325">Glycoprotein</keyword>